<dbReference type="Proteomes" id="UP000325218">
    <property type="component" value="Unassembled WGS sequence"/>
</dbReference>
<evidence type="ECO:0000313" key="2">
    <source>
        <dbReference type="Proteomes" id="UP000325218"/>
    </source>
</evidence>
<comment type="caution">
    <text evidence="1">The sequence shown here is derived from an EMBL/GenBank/DDBJ whole genome shotgun (WGS) entry which is preliminary data.</text>
</comment>
<dbReference type="RefSeq" id="WP_148451425.1">
    <property type="nucleotide sequence ID" value="NZ_VSDO01000002.1"/>
</dbReference>
<reference evidence="1 2" key="1">
    <citation type="submission" date="2019-08" db="EMBL/GenBank/DDBJ databases">
        <title>Genome sequencing of Paenibacillus faecis DSM 23593(T).</title>
        <authorList>
            <person name="Kook J.-K."/>
            <person name="Park S.-N."/>
            <person name="Lim Y.K."/>
        </authorList>
    </citation>
    <scope>NUCLEOTIDE SEQUENCE [LARGE SCALE GENOMIC DNA]</scope>
    <source>
        <strain evidence="1 2">DSM 23593</strain>
    </source>
</reference>
<proteinExistence type="predicted"/>
<protein>
    <submittedName>
        <fullName evidence="1">Uncharacterized protein</fullName>
    </submittedName>
</protein>
<gene>
    <name evidence="1" type="ORF">FRY98_08940</name>
</gene>
<accession>A0A5D0CSL5</accession>
<dbReference type="OrthoDB" id="2666941at2"/>
<dbReference type="EMBL" id="VSDO01000002">
    <property type="protein sequence ID" value="TYA12823.1"/>
    <property type="molecule type" value="Genomic_DNA"/>
</dbReference>
<keyword evidence="2" id="KW-1185">Reference proteome</keyword>
<sequence>MSKTTYVKIISGLPVKYPQIELQLLFDEEFLDVIEGRHDGRKWVVENIFKIPLKNIIATSAEVIRKEYYVEEEYAKTTLHKGLFEEYAVTKKETDLKKKTDWIFPYNISFINSNGEAALAQFYSPSGREGMTRNFNKKLEQKLLTVPKSPEVLGFYKFMYEENNKSKERIV</sequence>
<evidence type="ECO:0000313" key="1">
    <source>
        <dbReference type="EMBL" id="TYA12823.1"/>
    </source>
</evidence>
<organism evidence="1 2">
    <name type="scientific">Paenibacillus faecis</name>
    <dbReference type="NCBI Taxonomy" id="862114"/>
    <lineage>
        <taxon>Bacteria</taxon>
        <taxon>Bacillati</taxon>
        <taxon>Bacillota</taxon>
        <taxon>Bacilli</taxon>
        <taxon>Bacillales</taxon>
        <taxon>Paenibacillaceae</taxon>
        <taxon>Paenibacillus</taxon>
    </lineage>
</organism>
<dbReference type="AlphaFoldDB" id="A0A5D0CSL5"/>
<name>A0A5D0CSL5_9BACL</name>